<evidence type="ECO:0000259" key="10">
    <source>
        <dbReference type="PROSITE" id="PS50089"/>
    </source>
</evidence>
<dbReference type="GO" id="GO:0051603">
    <property type="term" value="P:proteolysis involved in protein catabolic process"/>
    <property type="evidence" value="ECO:0000318"/>
    <property type="project" value="GO_Central"/>
</dbReference>
<evidence type="ECO:0000256" key="9">
    <source>
        <dbReference type="SAM" id="MobiDB-lite"/>
    </source>
</evidence>
<dbReference type="RefSeq" id="XP_001749861.1">
    <property type="nucleotide sequence ID" value="XM_001749809.1"/>
</dbReference>
<dbReference type="PANTHER" id="PTHR13363">
    <property type="entry name" value="RING FINGER AND SRY DOMAIN-CONTAINING"/>
    <property type="match status" value="1"/>
</dbReference>
<dbReference type="FunCoup" id="A9VAX3">
    <property type="interactions" value="652"/>
</dbReference>
<dbReference type="EC" id="2.3.2.27" evidence="2"/>
<dbReference type="Proteomes" id="UP000001357">
    <property type="component" value="Unassembled WGS sequence"/>
</dbReference>
<dbReference type="Pfam" id="PF25576">
    <property type="entry name" value="TPR_RNF123"/>
    <property type="match status" value="1"/>
</dbReference>
<keyword evidence="4" id="KW-0479">Metal-binding</keyword>
<dbReference type="SMART" id="SM00184">
    <property type="entry name" value="RING"/>
    <property type="match status" value="1"/>
</dbReference>
<keyword evidence="12" id="KW-1185">Reference proteome</keyword>
<keyword evidence="5 8" id="KW-0863">Zinc-finger</keyword>
<dbReference type="GO" id="GO:0061630">
    <property type="term" value="F:ubiquitin protein ligase activity"/>
    <property type="evidence" value="ECO:0007669"/>
    <property type="project" value="UniProtKB-EC"/>
</dbReference>
<dbReference type="InterPro" id="IPR043136">
    <property type="entry name" value="B30.2/SPRY_sf"/>
</dbReference>
<evidence type="ECO:0000256" key="8">
    <source>
        <dbReference type="PROSITE-ProRule" id="PRU00175"/>
    </source>
</evidence>
<dbReference type="Pfam" id="PF13920">
    <property type="entry name" value="zf-C3HC4_3"/>
    <property type="match status" value="1"/>
</dbReference>
<dbReference type="InterPro" id="IPR001841">
    <property type="entry name" value="Znf_RING"/>
</dbReference>
<protein>
    <recommendedName>
        <fullName evidence="2">RING-type E3 ubiquitin transferase</fullName>
        <ecNumber evidence="2">2.3.2.27</ecNumber>
    </recommendedName>
</protein>
<feature type="compositionally biased region" description="Basic and acidic residues" evidence="9">
    <location>
        <begin position="15"/>
        <end position="24"/>
    </location>
</feature>
<dbReference type="InterPro" id="IPR057987">
    <property type="entry name" value="TPR_RNF123/RKP"/>
</dbReference>
<evidence type="ECO:0000256" key="3">
    <source>
        <dbReference type="ARBA" id="ARBA00022679"/>
    </source>
</evidence>
<dbReference type="Gene3D" id="2.60.120.920">
    <property type="match status" value="1"/>
</dbReference>
<evidence type="ECO:0000256" key="6">
    <source>
        <dbReference type="ARBA" id="ARBA00022786"/>
    </source>
</evidence>
<evidence type="ECO:0000256" key="4">
    <source>
        <dbReference type="ARBA" id="ARBA00022723"/>
    </source>
</evidence>
<keyword evidence="3" id="KW-0808">Transferase</keyword>
<evidence type="ECO:0000256" key="1">
    <source>
        <dbReference type="ARBA" id="ARBA00000900"/>
    </source>
</evidence>
<comment type="catalytic activity">
    <reaction evidence="1">
        <text>S-ubiquitinyl-[E2 ubiquitin-conjugating enzyme]-L-cysteine + [acceptor protein]-L-lysine = [E2 ubiquitin-conjugating enzyme]-L-cysteine + N(6)-ubiquitinyl-[acceptor protein]-L-lysine.</text>
        <dbReference type="EC" id="2.3.2.27"/>
    </reaction>
</comment>
<dbReference type="EMBL" id="CH991575">
    <property type="protein sequence ID" value="EDQ85240.1"/>
    <property type="molecule type" value="Genomic_DNA"/>
</dbReference>
<dbReference type="PANTHER" id="PTHR13363:SF5">
    <property type="entry name" value="E3 UBIQUITIN-PROTEIN LIGASE RNF123"/>
    <property type="match status" value="1"/>
</dbReference>
<dbReference type="GO" id="GO:0016567">
    <property type="term" value="P:protein ubiquitination"/>
    <property type="evidence" value="ECO:0007669"/>
    <property type="project" value="UniProtKB-ARBA"/>
</dbReference>
<dbReference type="InParanoid" id="A9VAX3"/>
<evidence type="ECO:0000256" key="7">
    <source>
        <dbReference type="ARBA" id="ARBA00022833"/>
    </source>
</evidence>
<dbReference type="GO" id="GO:0008270">
    <property type="term" value="F:zinc ion binding"/>
    <property type="evidence" value="ECO:0007669"/>
    <property type="project" value="UniProtKB-KW"/>
</dbReference>
<organism evidence="11 12">
    <name type="scientific">Monosiga brevicollis</name>
    <name type="common">Choanoflagellate</name>
    <dbReference type="NCBI Taxonomy" id="81824"/>
    <lineage>
        <taxon>Eukaryota</taxon>
        <taxon>Choanoflagellata</taxon>
        <taxon>Craspedida</taxon>
        <taxon>Salpingoecidae</taxon>
        <taxon>Monosiga</taxon>
    </lineage>
</organism>
<gene>
    <name evidence="11" type="ORF">MONBRDRAFT_29379</name>
</gene>
<reference evidence="11 12" key="1">
    <citation type="journal article" date="2008" name="Nature">
        <title>The genome of the choanoflagellate Monosiga brevicollis and the origin of metazoans.</title>
        <authorList>
            <consortium name="JGI Sequencing"/>
            <person name="King N."/>
            <person name="Westbrook M.J."/>
            <person name="Young S.L."/>
            <person name="Kuo A."/>
            <person name="Abedin M."/>
            <person name="Chapman J."/>
            <person name="Fairclough S."/>
            <person name="Hellsten U."/>
            <person name="Isogai Y."/>
            <person name="Letunic I."/>
            <person name="Marr M."/>
            <person name="Pincus D."/>
            <person name="Putnam N."/>
            <person name="Rokas A."/>
            <person name="Wright K.J."/>
            <person name="Zuzow R."/>
            <person name="Dirks W."/>
            <person name="Good M."/>
            <person name="Goodstein D."/>
            <person name="Lemons D."/>
            <person name="Li W."/>
            <person name="Lyons J.B."/>
            <person name="Morris A."/>
            <person name="Nichols S."/>
            <person name="Richter D.J."/>
            <person name="Salamov A."/>
            <person name="Bork P."/>
            <person name="Lim W.A."/>
            <person name="Manning G."/>
            <person name="Miller W.T."/>
            <person name="McGinnis W."/>
            <person name="Shapiro H."/>
            <person name="Tjian R."/>
            <person name="Grigoriev I.V."/>
            <person name="Rokhsar D."/>
        </authorList>
    </citation>
    <scope>NUCLEOTIDE SEQUENCE [LARGE SCALE GENOMIC DNA]</scope>
    <source>
        <strain evidence="12">MX1 / ATCC 50154</strain>
    </source>
</reference>
<proteinExistence type="predicted"/>
<keyword evidence="6" id="KW-0833">Ubl conjugation pathway</keyword>
<dbReference type="GeneID" id="5895180"/>
<evidence type="ECO:0000313" key="12">
    <source>
        <dbReference type="Proteomes" id="UP000001357"/>
    </source>
</evidence>
<name>A9VAX3_MONBE</name>
<dbReference type="InterPro" id="IPR013083">
    <property type="entry name" value="Znf_RING/FYVE/PHD"/>
</dbReference>
<dbReference type="STRING" id="81824.A9VAX3"/>
<feature type="region of interest" description="Disordered" evidence="9">
    <location>
        <begin position="1136"/>
        <end position="1180"/>
    </location>
</feature>
<evidence type="ECO:0000313" key="11">
    <source>
        <dbReference type="EMBL" id="EDQ85240.1"/>
    </source>
</evidence>
<dbReference type="Gene3D" id="3.30.40.10">
    <property type="entry name" value="Zinc/RING finger domain, C3HC4 (zinc finger)"/>
    <property type="match status" value="1"/>
</dbReference>
<accession>A9VAX3</accession>
<dbReference type="PROSITE" id="PS50089">
    <property type="entry name" value="ZF_RING_2"/>
    <property type="match status" value="1"/>
</dbReference>
<feature type="region of interest" description="Disordered" evidence="9">
    <location>
        <begin position="1"/>
        <end position="36"/>
    </location>
</feature>
<sequence length="1315" mass="146503">MNEEPDEALTPAVGTREHRQDFVPRRPTRSMMQRSAVSSKAAEGLQHLLEASTTDSEVSIFHAPASSTHKLARQKQAAMHEQLVELLNLPAGIADDLSMVVSVPKLPQVLHAVANCLYHTDAETCAIHQHRGRLGSSWPMLHLSNLSPDIMQGEDATINERTGFVVCKQHFPTITCDTAVATGQWMFEVTILTAGVIQIGWALPGSEYTVTTGVGDNREHVLAGKARGQDDAVDKISALRAACDVAVVQSWMQLVAKHASAAASLVPRLLATSDVHGLWRHLVRDLCVNSQHRLLEVVLRELSLQCPAFLDWEENKLQYLHVVLALFELEPEVTRAWLLRDEHAPFFFICKLSTGIEYEDVLGEPWDPTSSVAASELYQARIEALHVRINQAHELRTTLLTKVIEQASTNALLRPMLTQWLGQLQRGRHPASVGVLMALAGYLENNGLAKPAQWVEANLPDGIFVNHDPSGIPVTRVGGRPGSILTDLNQEVAEGQRASLPDGVAPSFAAELWEHMVRLFSTAMPVLLRPFKTLNVEVTIAIETVQAAARLAAEHPDSQMQQNALQKQISHCRKTVGRAVVGSLALLGNWRRSRLQRVLHGLGVVISRVCAKKLHRLLPLYYVEALMELLTGLHSEPVLLTDADAFVPYMIRNNQIDALLHGARALFELTVAGAVPQPDLHTMLVNHVRHLMGQPRYVDAFGTDKATQTTLLRAVMSHFEGNSWVSSTEILQRIFGHDTFAYDVCQQMVTLPSHETPFDTTSPALQHTLGEVLRGEVSMVETEFTAKFLNHFLNQANWTLAEFYQMAEDLRTQADPQAHNREQQQQDGKFRRCVLLYELLMALLRTMEGMCRVCPSICTASTPSARTTQIRVLEIALHILDRALNTHHHEFLTSKLLTNTCIREPLVCAVTGALMSLAEASPDTVTATAQSPQLSPELMTQLEQFYTEFAERLDAGSGERLATYLSALRRKHLQHCQEQQRIQRERQESGLLSSDDDDEDLCPICYATPQEVTFEPCGHRSCEMCIQRHLLNSTKCFFCNEPVKSARAMLEQDYGERTWNELLDRQDLPGRVQLSLVPVEQIAGRRIPELLPPAALPMGNVGTPVSLIKQAIRESRMPPSLLRQLRLDFTRTKARKFGSVPPPVGRGLTTSRTAAAPPPVPASTSATASAPPGAAPVVVNPGQTARSHLKKQLRVLAGLAQSQKRDIDGVHDEHLAAATQQTLREANRFDGPDVTDRHMEEWDRHMAIHPETARERDKERLFEQDVSNPWDKAGADALVWHNDAYYWDKMKGDFEEETADDYEYVLMMFCRCGQE</sequence>
<keyword evidence="7" id="KW-0862">Zinc</keyword>
<dbReference type="KEGG" id="mbr:MONBRDRAFT_29379"/>
<dbReference type="GO" id="GO:0005737">
    <property type="term" value="C:cytoplasm"/>
    <property type="evidence" value="ECO:0000318"/>
    <property type="project" value="GO_Central"/>
</dbReference>
<evidence type="ECO:0000256" key="5">
    <source>
        <dbReference type="ARBA" id="ARBA00022771"/>
    </source>
</evidence>
<dbReference type="CDD" id="cd16541">
    <property type="entry name" value="RING-HC_RNF123"/>
    <property type="match status" value="1"/>
</dbReference>
<dbReference type="GO" id="GO:0004842">
    <property type="term" value="F:ubiquitin-protein transferase activity"/>
    <property type="evidence" value="ECO:0000318"/>
    <property type="project" value="GO_Central"/>
</dbReference>
<dbReference type="SUPFAM" id="SSF57850">
    <property type="entry name" value="RING/U-box"/>
    <property type="match status" value="1"/>
</dbReference>
<evidence type="ECO:0000256" key="2">
    <source>
        <dbReference type="ARBA" id="ARBA00012483"/>
    </source>
</evidence>
<feature type="domain" description="RING-type" evidence="10">
    <location>
        <begin position="1002"/>
        <end position="1040"/>
    </location>
</feature>
<feature type="compositionally biased region" description="Low complexity" evidence="9">
    <location>
        <begin position="1162"/>
        <end position="1179"/>
    </location>
</feature>
<dbReference type="eggNOG" id="KOG4692">
    <property type="taxonomic scope" value="Eukaryota"/>
</dbReference>
<dbReference type="InterPro" id="IPR045129">
    <property type="entry name" value="RNF123/RKP/RSPRY1"/>
</dbReference>
<dbReference type="FunFam" id="3.30.40.10:FF:000133">
    <property type="entry name" value="E3 ubiquitin-protein ligase RNF123"/>
    <property type="match status" value="1"/>
</dbReference>